<keyword evidence="2" id="KW-1185">Reference proteome</keyword>
<proteinExistence type="predicted"/>
<gene>
    <name evidence="1" type="ORF">DEBURN_LOCUS11363</name>
</gene>
<accession>A0A9N9DU91</accession>
<feature type="non-terminal residue" evidence="1">
    <location>
        <position position="68"/>
    </location>
</feature>
<sequence>DEGKVIKKKLSIVATPDPGIKLWLLWILPRLHHLIDLIDIIVIAHAWKNQALTINYSCLDFSGVVVAK</sequence>
<dbReference type="Proteomes" id="UP000789706">
    <property type="component" value="Unassembled WGS sequence"/>
</dbReference>
<reference evidence="1" key="1">
    <citation type="submission" date="2021-06" db="EMBL/GenBank/DDBJ databases">
        <authorList>
            <person name="Kallberg Y."/>
            <person name="Tangrot J."/>
            <person name="Rosling A."/>
        </authorList>
    </citation>
    <scope>NUCLEOTIDE SEQUENCE</scope>
    <source>
        <strain evidence="1">AZ414A</strain>
    </source>
</reference>
<comment type="caution">
    <text evidence="1">The sequence shown here is derived from an EMBL/GenBank/DDBJ whole genome shotgun (WGS) entry which is preliminary data.</text>
</comment>
<feature type="non-terminal residue" evidence="1">
    <location>
        <position position="1"/>
    </location>
</feature>
<organism evidence="1 2">
    <name type="scientific">Diversispora eburnea</name>
    <dbReference type="NCBI Taxonomy" id="1213867"/>
    <lineage>
        <taxon>Eukaryota</taxon>
        <taxon>Fungi</taxon>
        <taxon>Fungi incertae sedis</taxon>
        <taxon>Mucoromycota</taxon>
        <taxon>Glomeromycotina</taxon>
        <taxon>Glomeromycetes</taxon>
        <taxon>Diversisporales</taxon>
        <taxon>Diversisporaceae</taxon>
        <taxon>Diversispora</taxon>
    </lineage>
</organism>
<dbReference type="AlphaFoldDB" id="A0A9N9DU91"/>
<name>A0A9N9DU91_9GLOM</name>
<evidence type="ECO:0000313" key="1">
    <source>
        <dbReference type="EMBL" id="CAG8647571.1"/>
    </source>
</evidence>
<evidence type="ECO:0000313" key="2">
    <source>
        <dbReference type="Proteomes" id="UP000789706"/>
    </source>
</evidence>
<protein>
    <submittedName>
        <fullName evidence="1">11617_t:CDS:1</fullName>
    </submittedName>
</protein>
<dbReference type="EMBL" id="CAJVPK010005907">
    <property type="protein sequence ID" value="CAG8647571.1"/>
    <property type="molecule type" value="Genomic_DNA"/>
</dbReference>